<feature type="transmembrane region" description="Helical" evidence="1">
    <location>
        <begin position="75"/>
        <end position="95"/>
    </location>
</feature>
<evidence type="ECO:0000256" key="1">
    <source>
        <dbReference type="SAM" id="Phobius"/>
    </source>
</evidence>
<dbReference type="EMBL" id="CAJVCH010555883">
    <property type="protein sequence ID" value="CAG7830449.1"/>
    <property type="molecule type" value="Genomic_DNA"/>
</dbReference>
<evidence type="ECO:0000313" key="3">
    <source>
        <dbReference type="Proteomes" id="UP000708208"/>
    </source>
</evidence>
<organism evidence="2 3">
    <name type="scientific">Allacma fusca</name>
    <dbReference type="NCBI Taxonomy" id="39272"/>
    <lineage>
        <taxon>Eukaryota</taxon>
        <taxon>Metazoa</taxon>
        <taxon>Ecdysozoa</taxon>
        <taxon>Arthropoda</taxon>
        <taxon>Hexapoda</taxon>
        <taxon>Collembola</taxon>
        <taxon>Symphypleona</taxon>
        <taxon>Sminthuridae</taxon>
        <taxon>Allacma</taxon>
    </lineage>
</organism>
<comment type="caution">
    <text evidence="2">The sequence shown here is derived from an EMBL/GenBank/DDBJ whole genome shotgun (WGS) entry which is preliminary data.</text>
</comment>
<dbReference type="AlphaFoldDB" id="A0A8J2LE30"/>
<keyword evidence="1" id="KW-1133">Transmembrane helix</keyword>
<proteinExistence type="predicted"/>
<name>A0A8J2LE30_9HEXA</name>
<accession>A0A8J2LE30</accession>
<evidence type="ECO:0000313" key="2">
    <source>
        <dbReference type="EMBL" id="CAG7830449.1"/>
    </source>
</evidence>
<sequence>MELPGDDSNLIFDGNCSSPTLCLNFSLEEFEIILAKSESSQSGRIITDPLCNNSVPCVGKFTDYLFLGDCYKKTGLYLAFVGVLFLAIPFVALSMDPHLAAVNEFLRESFLEIRIGLESEESWVPQRLQMHTNEVGN</sequence>
<gene>
    <name evidence="2" type="ORF">AFUS01_LOCUS40249</name>
</gene>
<keyword evidence="1" id="KW-0812">Transmembrane</keyword>
<protein>
    <submittedName>
        <fullName evidence="2">Uncharacterized protein</fullName>
    </submittedName>
</protein>
<keyword evidence="1" id="KW-0472">Membrane</keyword>
<keyword evidence="3" id="KW-1185">Reference proteome</keyword>
<reference evidence="2" key="1">
    <citation type="submission" date="2021-06" db="EMBL/GenBank/DDBJ databases">
        <authorList>
            <person name="Hodson N. C."/>
            <person name="Mongue J. A."/>
            <person name="Jaron S. K."/>
        </authorList>
    </citation>
    <scope>NUCLEOTIDE SEQUENCE</scope>
</reference>
<dbReference type="Proteomes" id="UP000708208">
    <property type="component" value="Unassembled WGS sequence"/>
</dbReference>